<evidence type="ECO:0000256" key="4">
    <source>
        <dbReference type="ARBA" id="ARBA00022982"/>
    </source>
</evidence>
<dbReference type="PANTHER" id="PTHR39425">
    <property type="entry name" value="LIPOPROTEIN CYTOCHROME C"/>
    <property type="match status" value="1"/>
</dbReference>
<proteinExistence type="predicted"/>
<feature type="binding site" description="axial binding residue" evidence="6">
    <location>
        <position position="435"/>
    </location>
    <ligand>
        <name>heme c</name>
        <dbReference type="ChEBI" id="CHEBI:61717"/>
        <label>1</label>
    </ligand>
    <ligandPart>
        <name>Fe</name>
        <dbReference type="ChEBI" id="CHEBI:18248"/>
    </ligandPart>
</feature>
<dbReference type="InterPro" id="IPR002322">
    <property type="entry name" value="Cyt_c_III"/>
</dbReference>
<feature type="binding site" description="axial binding residue" evidence="6">
    <location>
        <position position="486"/>
    </location>
    <ligand>
        <name>heme c</name>
        <dbReference type="ChEBI" id="CHEBI:61717"/>
        <label>1</label>
    </ligand>
    <ligandPart>
        <name>Fe</name>
        <dbReference type="ChEBI" id="CHEBI:18248"/>
    </ligandPart>
</feature>
<evidence type="ECO:0000256" key="2">
    <source>
        <dbReference type="ARBA" id="ARBA00022617"/>
    </source>
</evidence>
<feature type="binding site" description="axial binding residue" evidence="6">
    <location>
        <position position="436"/>
    </location>
    <ligand>
        <name>heme c</name>
        <dbReference type="ChEBI" id="CHEBI:61717"/>
        <label>1</label>
    </ligand>
    <ligandPart>
        <name>Fe</name>
        <dbReference type="ChEBI" id="CHEBI:18248"/>
    </ligandPart>
</feature>
<feature type="domain" description="Class III cytochrome C" evidence="8">
    <location>
        <begin position="282"/>
        <end position="380"/>
    </location>
</feature>
<dbReference type="AlphaFoldDB" id="A0A3A4P567"/>
<feature type="binding site" description="axial binding residue" evidence="6">
    <location>
        <position position="490"/>
    </location>
    <ligand>
        <name>heme c</name>
        <dbReference type="ChEBI" id="CHEBI:61717"/>
        <label>1</label>
    </ligand>
    <ligandPart>
        <name>Fe</name>
        <dbReference type="ChEBI" id="CHEBI:18248"/>
    </ligandPart>
</feature>
<reference evidence="9 10" key="1">
    <citation type="journal article" date="2017" name="ISME J.">
        <title>Energy and carbon metabolisms in a deep terrestrial subsurface fluid microbial community.</title>
        <authorList>
            <person name="Momper L."/>
            <person name="Jungbluth S.P."/>
            <person name="Lee M.D."/>
            <person name="Amend J.P."/>
        </authorList>
    </citation>
    <scope>NUCLEOTIDE SEQUENCE [LARGE SCALE GENOMIC DNA]</scope>
    <source>
        <strain evidence="9">SURF_5</strain>
    </source>
</reference>
<keyword evidence="2 6" id="KW-0349">Heme</keyword>
<feature type="binding site" description="axial binding residue" evidence="6">
    <location>
        <position position="489"/>
    </location>
    <ligand>
        <name>heme c</name>
        <dbReference type="ChEBI" id="CHEBI:61717"/>
        <label>1</label>
    </ligand>
    <ligandPart>
        <name>Fe</name>
        <dbReference type="ChEBI" id="CHEBI:18248"/>
    </ligandPart>
</feature>
<keyword evidence="1" id="KW-0813">Transport</keyword>
<keyword evidence="3 6" id="KW-0479">Metal-binding</keyword>
<dbReference type="InterPro" id="IPR036280">
    <property type="entry name" value="Multihaem_cyt_sf"/>
</dbReference>
<feature type="binding site" description="axial binding residue" evidence="6">
    <location>
        <position position="472"/>
    </location>
    <ligand>
        <name>heme c</name>
        <dbReference type="ChEBI" id="CHEBI:61717"/>
        <label>1</label>
    </ligand>
    <ligandPart>
        <name>Fe</name>
        <dbReference type="ChEBI" id="CHEBI:18248"/>
    </ligandPart>
</feature>
<evidence type="ECO:0000256" key="3">
    <source>
        <dbReference type="ARBA" id="ARBA00022723"/>
    </source>
</evidence>
<keyword evidence="7" id="KW-0732">Signal</keyword>
<dbReference type="PANTHER" id="PTHR39425:SF1">
    <property type="entry name" value="CYTOCHROME C7-LIKE DOMAIN-CONTAINING PROTEIN"/>
    <property type="match status" value="1"/>
</dbReference>
<feature type="binding site" description="axial binding residue" evidence="6">
    <location>
        <position position="476"/>
    </location>
    <ligand>
        <name>heme c</name>
        <dbReference type="ChEBI" id="CHEBI:61717"/>
        <label>1</label>
    </ligand>
    <ligandPart>
        <name>Fe</name>
        <dbReference type="ChEBI" id="CHEBI:18248"/>
    </ligandPart>
</feature>
<dbReference type="EMBL" id="QZKU01000015">
    <property type="protein sequence ID" value="RJP25965.1"/>
    <property type="molecule type" value="Genomic_DNA"/>
</dbReference>
<dbReference type="CDD" id="cd08168">
    <property type="entry name" value="Cytochrom_C3"/>
    <property type="match status" value="4"/>
</dbReference>
<keyword evidence="5 6" id="KW-0408">Iron</keyword>
<comment type="caution">
    <text evidence="9">The sequence shown here is derived from an EMBL/GenBank/DDBJ whole genome shotgun (WGS) entry which is preliminary data.</text>
</comment>
<dbReference type="InterPro" id="IPR020942">
    <property type="entry name" value="Cyt_c_III_dom"/>
</dbReference>
<sequence>MKKMRRQWIIVLAVAAVCCLSMVVLAQCGSPAEGTSTNAAASASETAADNVIEARVLMAQPEVFGPIERAAVIFDHKKHADELKEEGCRACHAADEEGTVSYQYVDWRQIPDRGQLRDAYHEKCYACHYEGATETGKKVRALGCGECHVETGQLVEEWYQPIFDHFPHIDAMEKGCDTCHHQYDEKLKQLVYVKGQEERCGNCHKDTPEGNRETLRKVGHSSCIGCHEKEYQEGRIKLDPYSCNGCHRPEAKPRVPEPKEIVARTYQERPKQLLISYPGAILPAVPFDHEKHDPKQECNKSCHNYHVKTLVSMDLRFTETASSCEECHRKAEITIRPGCVQADKLYHDKETSSSCIGCHIEKNKEVSKKEESPVTCRGCHKGELGASVEVVSAEPADADKGPEVSIIARASNKYLPVKFPHQQHTKMIEDCDSCHHHGPEKEKPACFTCHGEPMDFMKLTKPRLISAYHRMCMGCHRSMGSGPVTCTKCHEERETIIPSGEHLRSARLAPNGNEQID</sequence>
<dbReference type="SUPFAM" id="SSF48695">
    <property type="entry name" value="Multiheme cytochromes"/>
    <property type="match status" value="1"/>
</dbReference>
<feature type="domain" description="Class III cytochrome C" evidence="8">
    <location>
        <begin position="162"/>
        <end position="247"/>
    </location>
</feature>
<protein>
    <recommendedName>
        <fullName evidence="8">Class III cytochrome C domain-containing protein</fullName>
    </recommendedName>
</protein>
<feature type="binding site" description="axial binding residue" evidence="6">
    <location>
        <position position="449"/>
    </location>
    <ligand>
        <name>heme c</name>
        <dbReference type="ChEBI" id="CHEBI:61717"/>
        <label>1</label>
    </ligand>
    <ligandPart>
        <name>Fe</name>
        <dbReference type="ChEBI" id="CHEBI:18248"/>
    </ligandPart>
</feature>
<feature type="binding site" description="axial binding residue" evidence="6">
    <location>
        <position position="434"/>
    </location>
    <ligand>
        <name>heme c</name>
        <dbReference type="ChEBI" id="CHEBI:61717"/>
        <label>1</label>
    </ligand>
    <ligandPart>
        <name>Fe</name>
        <dbReference type="ChEBI" id="CHEBI:18248"/>
    </ligandPart>
</feature>
<dbReference type="GO" id="GO:0020037">
    <property type="term" value="F:heme binding"/>
    <property type="evidence" value="ECO:0007669"/>
    <property type="project" value="InterPro"/>
</dbReference>
<dbReference type="Gene3D" id="3.90.10.10">
    <property type="entry name" value="Cytochrome C3"/>
    <property type="match status" value="4"/>
</dbReference>
<dbReference type="Pfam" id="PF02085">
    <property type="entry name" value="Cytochrom_CIII"/>
    <property type="match status" value="4"/>
</dbReference>
<keyword evidence="4" id="KW-0249">Electron transport</keyword>
<dbReference type="GO" id="GO:0046872">
    <property type="term" value="F:metal ion binding"/>
    <property type="evidence" value="ECO:0007669"/>
    <property type="project" value="UniProtKB-KW"/>
</dbReference>
<feature type="domain" description="Class III cytochrome C" evidence="8">
    <location>
        <begin position="65"/>
        <end position="148"/>
    </location>
</feature>
<feature type="chain" id="PRO_5017187251" description="Class III cytochrome C domain-containing protein" evidence="7">
    <location>
        <begin position="27"/>
        <end position="517"/>
    </location>
</feature>
<comment type="cofactor">
    <cofactor evidence="6">
        <name>heme c</name>
        <dbReference type="ChEBI" id="CHEBI:61717"/>
    </cofactor>
    <text evidence="6">Binds 4 heme c groups covalently per monomer.</text>
</comment>
<evidence type="ECO:0000313" key="10">
    <source>
        <dbReference type="Proteomes" id="UP000265882"/>
    </source>
</evidence>
<name>A0A3A4P567_ABYX5</name>
<dbReference type="GO" id="GO:0009055">
    <property type="term" value="F:electron transfer activity"/>
    <property type="evidence" value="ECO:0007669"/>
    <property type="project" value="InterPro"/>
</dbReference>
<feature type="binding site" description="axial binding residue" evidence="6">
    <location>
        <position position="475"/>
    </location>
    <ligand>
        <name>heme c</name>
        <dbReference type="ChEBI" id="CHEBI:61717"/>
        <label>1</label>
    </ligand>
    <ligandPart>
        <name>Fe</name>
        <dbReference type="ChEBI" id="CHEBI:18248"/>
    </ligandPart>
</feature>
<feature type="binding site" description="axial binding residue" evidence="6">
    <location>
        <position position="450"/>
    </location>
    <ligand>
        <name>heme c</name>
        <dbReference type="ChEBI" id="CHEBI:61717"/>
        <label>1</label>
    </ligand>
    <ligandPart>
        <name>Fe</name>
        <dbReference type="ChEBI" id="CHEBI:18248"/>
    </ligandPart>
</feature>
<feature type="binding site" description="axial binding residue" evidence="6">
    <location>
        <position position="424"/>
    </location>
    <ligand>
        <name>heme c</name>
        <dbReference type="ChEBI" id="CHEBI:61717"/>
        <label>1</label>
    </ligand>
    <ligandPart>
        <name>Fe</name>
        <dbReference type="ChEBI" id="CHEBI:18248"/>
    </ligandPart>
</feature>
<evidence type="ECO:0000259" key="8">
    <source>
        <dbReference type="Pfam" id="PF02085"/>
    </source>
</evidence>
<evidence type="ECO:0000313" key="9">
    <source>
        <dbReference type="EMBL" id="RJP25965.1"/>
    </source>
</evidence>
<feature type="domain" description="Class III cytochrome C" evidence="8">
    <location>
        <begin position="412"/>
        <end position="490"/>
    </location>
</feature>
<evidence type="ECO:0000256" key="5">
    <source>
        <dbReference type="ARBA" id="ARBA00023004"/>
    </source>
</evidence>
<feature type="binding site" description="axial binding residue" evidence="6">
    <location>
        <position position="431"/>
    </location>
    <ligand>
        <name>heme c</name>
        <dbReference type="ChEBI" id="CHEBI:61717"/>
        <label>1</label>
    </ligand>
    <ligandPart>
        <name>Fe</name>
        <dbReference type="ChEBI" id="CHEBI:18248"/>
    </ligandPart>
</feature>
<organism evidence="9 10">
    <name type="scientific">Abyssobacteria bacterium (strain SURF_5)</name>
    <dbReference type="NCBI Taxonomy" id="2093360"/>
    <lineage>
        <taxon>Bacteria</taxon>
        <taxon>Pseudomonadati</taxon>
        <taxon>Candidatus Hydrogenedentota</taxon>
        <taxon>Candidatus Abyssobacteria</taxon>
    </lineage>
</organism>
<gene>
    <name evidence="9" type="ORF">C4520_01425</name>
</gene>
<feature type="binding site" description="axial binding residue" evidence="6">
    <location>
        <position position="421"/>
    </location>
    <ligand>
        <name>heme c</name>
        <dbReference type="ChEBI" id="CHEBI:61717"/>
        <label>1</label>
    </ligand>
    <ligandPart>
        <name>Fe</name>
        <dbReference type="ChEBI" id="CHEBI:18248"/>
    </ligandPart>
</feature>
<dbReference type="PRINTS" id="PR00609">
    <property type="entry name" value="CYTOCHROMEC3"/>
</dbReference>
<accession>A0A3A4P567</accession>
<evidence type="ECO:0000256" key="7">
    <source>
        <dbReference type="SAM" id="SignalP"/>
    </source>
</evidence>
<feature type="signal peptide" evidence="7">
    <location>
        <begin position="1"/>
        <end position="26"/>
    </location>
</feature>
<evidence type="ECO:0000256" key="6">
    <source>
        <dbReference type="PIRSR" id="PIRSR602322-1"/>
    </source>
</evidence>
<evidence type="ECO:0000256" key="1">
    <source>
        <dbReference type="ARBA" id="ARBA00022448"/>
    </source>
</evidence>
<dbReference type="Proteomes" id="UP000265882">
    <property type="component" value="Unassembled WGS sequence"/>
</dbReference>